<keyword evidence="3 5" id="KW-0129">CBS domain</keyword>
<dbReference type="SUPFAM" id="SSF53697">
    <property type="entry name" value="SIS domain"/>
    <property type="match status" value="1"/>
</dbReference>
<dbReference type="PROSITE" id="PS51371">
    <property type="entry name" value="CBS"/>
    <property type="match status" value="2"/>
</dbReference>
<keyword evidence="9" id="KW-1185">Reference proteome</keyword>
<gene>
    <name evidence="8" type="ORF">VP91_00006320</name>
</gene>
<protein>
    <submittedName>
        <fullName evidence="8">Arabinose-5-phosphate isomerase</fullName>
    </submittedName>
</protein>
<dbReference type="InterPro" id="IPR046348">
    <property type="entry name" value="SIS_dom_sf"/>
</dbReference>
<keyword evidence="2" id="KW-0677">Repeat</keyword>
<dbReference type="InterPro" id="IPR050986">
    <property type="entry name" value="GutQ/KpsF_isomerases"/>
</dbReference>
<dbReference type="NCBIfam" id="TIGR00393">
    <property type="entry name" value="kpsF"/>
    <property type="match status" value="1"/>
</dbReference>
<dbReference type="Gene3D" id="3.10.580.10">
    <property type="entry name" value="CBS-domain"/>
    <property type="match status" value="1"/>
</dbReference>
<dbReference type="Proteomes" id="UP001166004">
    <property type="component" value="Unassembled WGS sequence"/>
</dbReference>
<dbReference type="InterPro" id="IPR004800">
    <property type="entry name" value="KdsD/KpsF-type"/>
</dbReference>
<feature type="domain" description="SIS" evidence="7">
    <location>
        <begin position="35"/>
        <end position="177"/>
    </location>
</feature>
<feature type="domain" description="CBS" evidence="6">
    <location>
        <begin position="202"/>
        <end position="260"/>
    </location>
</feature>
<evidence type="ECO:0000313" key="8">
    <source>
        <dbReference type="EMBL" id="NMN67489.1"/>
    </source>
</evidence>
<evidence type="ECO:0000256" key="1">
    <source>
        <dbReference type="ARBA" id="ARBA00008165"/>
    </source>
</evidence>
<evidence type="ECO:0000256" key="5">
    <source>
        <dbReference type="PROSITE-ProRule" id="PRU00703"/>
    </source>
</evidence>
<dbReference type="PANTHER" id="PTHR42745:SF1">
    <property type="entry name" value="ARABINOSE 5-PHOSPHATE ISOMERASE KDSD"/>
    <property type="match status" value="1"/>
</dbReference>
<comment type="caution">
    <text evidence="8">The sequence shown here is derived from an EMBL/GenBank/DDBJ whole genome shotgun (WGS) entry which is preliminary data.</text>
</comment>
<dbReference type="PIRSF" id="PIRSF004692">
    <property type="entry name" value="KdsD_KpsF"/>
    <property type="match status" value="1"/>
</dbReference>
<dbReference type="InterPro" id="IPR046342">
    <property type="entry name" value="CBS_dom_sf"/>
</dbReference>
<proteinExistence type="inferred from homology"/>
<dbReference type="PROSITE" id="PS51464">
    <property type="entry name" value="SIS"/>
    <property type="match status" value="1"/>
</dbReference>
<comment type="similarity">
    <text evidence="1 4">Belongs to the SIS family. GutQ/KpsF subfamily.</text>
</comment>
<evidence type="ECO:0000259" key="7">
    <source>
        <dbReference type="PROSITE" id="PS51464"/>
    </source>
</evidence>
<sequence>MKKKNYKKVAKNVIDLEIKALKKLKSSINNSFNEAVDAIVNCQSKVILCGVGKSGLIAAKISATLSSVGTPSFSLSANDCSHGDLGSISKKDILILISYSGSSEELRNIIKYANRNKIQLIGIVSKKNSILYKASDIKLLTPEVAEAGLGIVPTSSTINQLSIGDALAVASLNKKKISKKDFKNFHPSGSLGAQLKTVEDLMLTKDKIPFINEGSNMKDALKIITQKKLGTLIVKNNKGNTTGIITDGQIRRVSQKNNFLHSLQIKKVMTKNPIKVSKEILAIKALAIMNEKKITSLCVYGLPNKSKTIGIVHIHNLLDNNIG</sequence>
<dbReference type="PANTHER" id="PTHR42745">
    <property type="match status" value="1"/>
</dbReference>
<dbReference type="InterPro" id="IPR035474">
    <property type="entry name" value="SIS_Kpsf"/>
</dbReference>
<reference evidence="8 9" key="1">
    <citation type="submission" date="2019-07" db="EMBL/GenBank/DDBJ databases">
        <title>SAR11 Genome Evolution.</title>
        <authorList>
            <person name="Giovannoni S."/>
        </authorList>
    </citation>
    <scope>NUCLEOTIDE SEQUENCE [LARGE SCALE GENOMIC DNA]</scope>
    <source>
        <strain evidence="8 9">HTCC9565</strain>
    </source>
</reference>
<dbReference type="CDD" id="cd05014">
    <property type="entry name" value="SIS_Kpsf"/>
    <property type="match status" value="1"/>
</dbReference>
<dbReference type="Gene3D" id="3.40.50.10490">
    <property type="entry name" value="Glucose-6-phosphate isomerase like protein, domain 1"/>
    <property type="match status" value="1"/>
</dbReference>
<dbReference type="InterPro" id="IPR001347">
    <property type="entry name" value="SIS_dom"/>
</dbReference>
<name>A0ABX1T1Z8_PELUQ</name>
<dbReference type="RefSeq" id="WP_169035982.1">
    <property type="nucleotide sequence ID" value="NZ_LANA01000001.1"/>
</dbReference>
<evidence type="ECO:0000259" key="6">
    <source>
        <dbReference type="PROSITE" id="PS51371"/>
    </source>
</evidence>
<feature type="domain" description="CBS" evidence="6">
    <location>
        <begin position="269"/>
        <end position="323"/>
    </location>
</feature>
<evidence type="ECO:0000313" key="9">
    <source>
        <dbReference type="Proteomes" id="UP001166004"/>
    </source>
</evidence>
<dbReference type="Pfam" id="PF00571">
    <property type="entry name" value="CBS"/>
    <property type="match status" value="2"/>
</dbReference>
<dbReference type="EMBL" id="LANA01000001">
    <property type="protein sequence ID" value="NMN67489.1"/>
    <property type="molecule type" value="Genomic_DNA"/>
</dbReference>
<evidence type="ECO:0000256" key="3">
    <source>
        <dbReference type="ARBA" id="ARBA00023122"/>
    </source>
</evidence>
<keyword evidence="8" id="KW-0413">Isomerase</keyword>
<evidence type="ECO:0000256" key="4">
    <source>
        <dbReference type="PIRNR" id="PIRNR004692"/>
    </source>
</evidence>
<dbReference type="Pfam" id="PF01380">
    <property type="entry name" value="SIS"/>
    <property type="match status" value="1"/>
</dbReference>
<organism evidence="8 9">
    <name type="scientific">Pelagibacter ubique</name>
    <dbReference type="NCBI Taxonomy" id="198252"/>
    <lineage>
        <taxon>Bacteria</taxon>
        <taxon>Pseudomonadati</taxon>
        <taxon>Pseudomonadota</taxon>
        <taxon>Alphaproteobacteria</taxon>
        <taxon>Candidatus Pelagibacterales</taxon>
        <taxon>Candidatus Pelagibacteraceae</taxon>
        <taxon>Candidatus Pelagibacter</taxon>
    </lineage>
</organism>
<dbReference type="GO" id="GO:0016853">
    <property type="term" value="F:isomerase activity"/>
    <property type="evidence" value="ECO:0007669"/>
    <property type="project" value="UniProtKB-KW"/>
</dbReference>
<evidence type="ECO:0000256" key="2">
    <source>
        <dbReference type="ARBA" id="ARBA00022737"/>
    </source>
</evidence>
<dbReference type="CDD" id="cd04604">
    <property type="entry name" value="CBS_pair_SIS_assoc"/>
    <property type="match status" value="1"/>
</dbReference>
<dbReference type="InterPro" id="IPR000644">
    <property type="entry name" value="CBS_dom"/>
</dbReference>
<accession>A0ABX1T1Z8</accession>